<evidence type="ECO:0000313" key="2">
    <source>
        <dbReference type="Proteomes" id="UP000070578"/>
    </source>
</evidence>
<reference evidence="1 2" key="1">
    <citation type="submission" date="2016-02" db="EMBL/GenBank/DDBJ databases">
        <authorList>
            <person name="Wen L."/>
            <person name="He K."/>
            <person name="Yang H."/>
        </authorList>
    </citation>
    <scope>NUCLEOTIDE SEQUENCE [LARGE SCALE GENOMIC DNA]</scope>
    <source>
        <strain evidence="1">ShG14-8</strain>
    </source>
</reference>
<gene>
    <name evidence="1" type="ORF">AWT59_1003</name>
</gene>
<proteinExistence type="predicted"/>
<dbReference type="EMBL" id="LSLI01000017">
    <property type="protein sequence ID" value="KXS32842.1"/>
    <property type="molecule type" value="Genomic_DNA"/>
</dbReference>
<dbReference type="AlphaFoldDB" id="A0A139BV50"/>
<dbReference type="Proteomes" id="UP000070578">
    <property type="component" value="Unassembled WGS sequence"/>
</dbReference>
<accession>A0A139BV50</accession>
<organism evidence="1 2">
    <name type="scientific">Candidatus Gallionella acididurans</name>
    <dbReference type="NCBI Taxonomy" id="1796491"/>
    <lineage>
        <taxon>Bacteria</taxon>
        <taxon>Pseudomonadati</taxon>
        <taxon>Pseudomonadota</taxon>
        <taxon>Betaproteobacteria</taxon>
        <taxon>Nitrosomonadales</taxon>
        <taxon>Gallionellaceae</taxon>
        <taxon>Gallionella</taxon>
    </lineage>
</organism>
<reference evidence="1 2" key="2">
    <citation type="submission" date="2016-03" db="EMBL/GenBank/DDBJ databases">
        <title>New uncultured bacterium of the family Gallionellaceae from acid mine drainage: description and reconstruction of genome based on metagenomic analysis of microbial community.</title>
        <authorList>
            <person name="Kadnikov V."/>
            <person name="Ivasenko D."/>
            <person name="Beletsky A."/>
            <person name="Mardanov A."/>
            <person name="Danilova E."/>
            <person name="Pimenov N."/>
            <person name="Karnachuk O."/>
            <person name="Ravin N."/>
        </authorList>
    </citation>
    <scope>NUCLEOTIDE SEQUENCE [LARGE SCALE GENOMIC DNA]</scope>
    <source>
        <strain evidence="1">ShG14-8</strain>
    </source>
</reference>
<name>A0A139BV50_9PROT</name>
<protein>
    <submittedName>
        <fullName evidence="1">Uncharacterized protein</fullName>
    </submittedName>
</protein>
<evidence type="ECO:0000313" key="1">
    <source>
        <dbReference type="EMBL" id="KXS32842.1"/>
    </source>
</evidence>
<sequence>MATVLWLIIDLSVIHYTVRPEVSKGVDRLMIGLRYLSPNGRFVANYGMLNSGMASCFTSQLAITNHLATLFWLLIDLSVIHYTVRPDVSKGVDLLVIGLRYLSPNGRFVANYGMLNSGMASVPPVVSSEGAADAAIQMV</sequence>
<comment type="caution">
    <text evidence="1">The sequence shown here is derived from an EMBL/GenBank/DDBJ whole genome shotgun (WGS) entry which is preliminary data.</text>
</comment>